<keyword evidence="9" id="KW-1185">Reference proteome</keyword>
<dbReference type="GO" id="GO:0005975">
    <property type="term" value="P:carbohydrate metabolic process"/>
    <property type="evidence" value="ECO:0007669"/>
    <property type="project" value="InterPro"/>
</dbReference>
<dbReference type="InterPro" id="IPR013737">
    <property type="entry name" value="Bac_rhamnosid_N"/>
</dbReference>
<dbReference type="PANTHER" id="PTHR33307:SF6">
    <property type="entry name" value="ALPHA-RHAMNOSIDASE (EUROFUNG)-RELATED"/>
    <property type="match status" value="1"/>
</dbReference>
<dbReference type="InterPro" id="IPR012341">
    <property type="entry name" value="6hp_glycosidase-like_sf"/>
</dbReference>
<gene>
    <name evidence="8" type="ORF">FFLO_02656</name>
</gene>
<dbReference type="Pfam" id="PF17389">
    <property type="entry name" value="Bac_rhamnosid6H"/>
    <property type="match status" value="1"/>
</dbReference>
<evidence type="ECO:0000313" key="9">
    <source>
        <dbReference type="Proteomes" id="UP000812966"/>
    </source>
</evidence>
<reference evidence="8" key="1">
    <citation type="submission" date="2020-04" db="EMBL/GenBank/DDBJ databases">
        <title>Analysis of mating type loci in Filobasidium floriforme.</title>
        <authorList>
            <person name="Nowrousian M."/>
        </authorList>
    </citation>
    <scope>NUCLEOTIDE SEQUENCE</scope>
    <source>
        <strain evidence="8">CBS 6242</strain>
    </source>
</reference>
<proteinExistence type="predicted"/>
<dbReference type="Gene3D" id="2.60.120.260">
    <property type="entry name" value="Galactose-binding domain-like"/>
    <property type="match status" value="2"/>
</dbReference>
<dbReference type="Gene3D" id="2.60.420.10">
    <property type="entry name" value="Maltose phosphorylase, domain 3"/>
    <property type="match status" value="1"/>
</dbReference>
<dbReference type="PIRSF" id="PIRSF010631">
    <property type="entry name" value="A-rhamnsds"/>
    <property type="match status" value="1"/>
</dbReference>
<dbReference type="Pfam" id="PF17390">
    <property type="entry name" value="Bac_rhamnosid_C"/>
    <property type="match status" value="1"/>
</dbReference>
<dbReference type="InterPro" id="IPR013783">
    <property type="entry name" value="Ig-like_fold"/>
</dbReference>
<dbReference type="SUPFAM" id="SSF48208">
    <property type="entry name" value="Six-hairpin glycosidases"/>
    <property type="match status" value="1"/>
</dbReference>
<dbReference type="InterPro" id="IPR008979">
    <property type="entry name" value="Galactose-bd-like_sf"/>
</dbReference>
<organism evidence="8 9">
    <name type="scientific">Filobasidium floriforme</name>
    <dbReference type="NCBI Taxonomy" id="5210"/>
    <lineage>
        <taxon>Eukaryota</taxon>
        <taxon>Fungi</taxon>
        <taxon>Dikarya</taxon>
        <taxon>Basidiomycota</taxon>
        <taxon>Agaricomycotina</taxon>
        <taxon>Tremellomycetes</taxon>
        <taxon>Filobasidiales</taxon>
        <taxon>Filobasidiaceae</taxon>
        <taxon>Filobasidium</taxon>
    </lineage>
</organism>
<feature type="domain" description="Alpha-L-rhamnosidase C-terminal" evidence="7">
    <location>
        <begin position="764"/>
        <end position="835"/>
    </location>
</feature>
<dbReference type="InterPro" id="IPR008902">
    <property type="entry name" value="Rhamnosid_concanavalin"/>
</dbReference>
<dbReference type="Gene3D" id="2.60.40.10">
    <property type="entry name" value="Immunoglobulins"/>
    <property type="match status" value="1"/>
</dbReference>
<name>A0A8K0JNL1_9TREE</name>
<evidence type="ECO:0000259" key="4">
    <source>
        <dbReference type="Pfam" id="PF05592"/>
    </source>
</evidence>
<dbReference type="EMBL" id="JABELV010000043">
    <property type="protein sequence ID" value="KAG7561927.1"/>
    <property type="molecule type" value="Genomic_DNA"/>
</dbReference>
<evidence type="ECO:0000256" key="1">
    <source>
        <dbReference type="ARBA" id="ARBA00001445"/>
    </source>
</evidence>
<dbReference type="InterPro" id="IPR016007">
    <property type="entry name" value="Alpha_rhamnosid"/>
</dbReference>
<dbReference type="Proteomes" id="UP000812966">
    <property type="component" value="Unassembled WGS sequence"/>
</dbReference>
<evidence type="ECO:0000313" key="8">
    <source>
        <dbReference type="EMBL" id="KAG7561927.1"/>
    </source>
</evidence>
<dbReference type="Gene3D" id="1.50.10.10">
    <property type="match status" value="1"/>
</dbReference>
<dbReference type="InterPro" id="IPR035396">
    <property type="entry name" value="Bac_rhamnosid6H"/>
</dbReference>
<feature type="domain" description="Alpha-L-rhamnosidase concanavalin-like" evidence="4">
    <location>
        <begin position="305"/>
        <end position="407"/>
    </location>
</feature>
<comment type="caution">
    <text evidence="8">The sequence shown here is derived from an EMBL/GenBank/DDBJ whole genome shotgun (WGS) entry which is preliminary data.</text>
</comment>
<sequence>MVSISRLSCEHYETPLGIHHTRPRLSWRFEGSEVDWKQASYDLEIRYLPLRSNNGDEEGESVLVPWSGRELVSRDNVQVRVRSNGEDGSSTNWSEITLQVALLSPSDWTARLLGGPASDVDAAHRPILLRKTFPVDRSDSARLYITAHGCYKVFINGHRVGEKALAPGWQSYHHRLLYQTYDVSDLLKKGEENVIGMVLGEGWFATRLNFGGGRRNIWGADLGVLAQLEIGGKTVVQTRADEGWEWAHGPIISSEIYDGEVYDARQVLPDWFTVRDVGFPRGKLIAAECPPVRVTQSIRPKEIINTPSGKTILDFGQNLVGWLKVENHPSDLNEGDVIRFLHAEVLEDGELGTRPLRDAKAQVEITVGQEGGLAGYEPSFTFHGFRYAQIEGWKGVSLDDLTAQVVHTDMERTGWFECDHPLINKLWENVNWGLRGNFVSVPTDCPQRDERLGWTGDLQVFAETASFLYDTSSTLGGWLQDLAAEQIEDWEGVVPLVVPNTLGNLFGPPPPSAIWGDVAVLTPKDLYVASGDMDLVAKQYESMKTWMDKGIKRSAKGLWDSKGPQFGDWLDPKAPPDAPQDGRTDNMLVADAWLVHTTEVMAKMAETLGYAEDANRYADDARRLKVEYQQEYITPNGRMMSDTQTALALALHFHLLPEASVEVARDRLDHLVRKAIFQISTGFAGTPIILHALSDNQLLQHAYRMFQEKQYPSILYPVSMGATTIWERWDSMLPDGRINPGEMTSFNHYALGSIASWLHKVVGGLAPLTPGWQDILFKPRPGGSLTSARATHTSPYGEISCAWKLDGRQLEVTVSVPPNCTGRVVLPGVDERIGSGCKTYSVEWEPEAEWPPKSYQLPFGPPKPDVPA</sequence>
<evidence type="ECO:0000259" key="6">
    <source>
        <dbReference type="Pfam" id="PF17389"/>
    </source>
</evidence>
<accession>A0A8K0JNL1</accession>
<dbReference type="Pfam" id="PF05592">
    <property type="entry name" value="Bac_rhamnosid"/>
    <property type="match status" value="1"/>
</dbReference>
<protein>
    <recommendedName>
        <fullName evidence="2">alpha-L-rhamnosidase</fullName>
        <ecNumber evidence="2">3.2.1.40</ecNumber>
    </recommendedName>
</protein>
<dbReference type="GO" id="GO:0030596">
    <property type="term" value="F:alpha-L-rhamnosidase activity"/>
    <property type="evidence" value="ECO:0007669"/>
    <property type="project" value="UniProtKB-EC"/>
</dbReference>
<evidence type="ECO:0000259" key="5">
    <source>
        <dbReference type="Pfam" id="PF08531"/>
    </source>
</evidence>
<dbReference type="Pfam" id="PF08531">
    <property type="entry name" value="Bac_rhamnosid_N"/>
    <property type="match status" value="1"/>
</dbReference>
<feature type="domain" description="Bacterial alpha-L-rhamnosidase N-terminal" evidence="5">
    <location>
        <begin position="139"/>
        <end position="296"/>
    </location>
</feature>
<dbReference type="Pfam" id="PF25788">
    <property type="entry name" value="Ig_Rha78A_N"/>
    <property type="match status" value="1"/>
</dbReference>
<dbReference type="EC" id="3.2.1.40" evidence="2"/>
<keyword evidence="3" id="KW-0378">Hydrolase</keyword>
<comment type="catalytic activity">
    <reaction evidence="1">
        <text>Hydrolysis of terminal non-reducing alpha-L-rhamnose residues in alpha-L-rhamnosides.</text>
        <dbReference type="EC" id="3.2.1.40"/>
    </reaction>
</comment>
<feature type="domain" description="Alpha-L-rhamnosidase six-hairpin glycosidase" evidence="6">
    <location>
        <begin position="411"/>
        <end position="762"/>
    </location>
</feature>
<dbReference type="AlphaFoldDB" id="A0A8K0JNL1"/>
<dbReference type="PANTHER" id="PTHR33307">
    <property type="entry name" value="ALPHA-RHAMNOSIDASE (EUROFUNG)"/>
    <property type="match status" value="1"/>
</dbReference>
<dbReference type="SUPFAM" id="SSF49785">
    <property type="entry name" value="Galactose-binding domain-like"/>
    <property type="match status" value="1"/>
</dbReference>
<dbReference type="InterPro" id="IPR035398">
    <property type="entry name" value="Bac_rhamnosid_C"/>
</dbReference>
<dbReference type="InterPro" id="IPR008928">
    <property type="entry name" value="6-hairpin_glycosidase_sf"/>
</dbReference>
<evidence type="ECO:0000259" key="7">
    <source>
        <dbReference type="Pfam" id="PF17390"/>
    </source>
</evidence>
<evidence type="ECO:0000256" key="2">
    <source>
        <dbReference type="ARBA" id="ARBA00012652"/>
    </source>
</evidence>
<evidence type="ECO:0000256" key="3">
    <source>
        <dbReference type="ARBA" id="ARBA00022801"/>
    </source>
</evidence>